<dbReference type="InterPro" id="IPR041698">
    <property type="entry name" value="Methyltransf_25"/>
</dbReference>
<keyword evidence="2" id="KW-0808">Transferase</keyword>
<gene>
    <name evidence="4" type="ORF">IAB90_01495</name>
</gene>
<sequence>MKFSHVDGGKEFDWGKTSQLYAKYRDIYPPEFLNRLCAAADIATGKNILDIGTGTGVIPRMLYGTGAYFTGIDIADNQIAEACRLAREGNMDINFICAPAENYSSEGHKFDSVIACQCFTYFDHAKLSVNLASAHANAAEVCA</sequence>
<proteinExistence type="predicted"/>
<dbReference type="CDD" id="cd02440">
    <property type="entry name" value="AdoMet_MTases"/>
    <property type="match status" value="1"/>
</dbReference>
<dbReference type="Proteomes" id="UP000824179">
    <property type="component" value="Unassembled WGS sequence"/>
</dbReference>
<protein>
    <submittedName>
        <fullName evidence="4">Class I SAM-dependent methyltransferase</fullName>
    </submittedName>
</protein>
<evidence type="ECO:0000256" key="1">
    <source>
        <dbReference type="ARBA" id="ARBA00022603"/>
    </source>
</evidence>
<dbReference type="AlphaFoldDB" id="A0A9D1DAS8"/>
<feature type="domain" description="Methyltransferase" evidence="3">
    <location>
        <begin position="48"/>
        <end position="132"/>
    </location>
</feature>
<dbReference type="InterPro" id="IPR029063">
    <property type="entry name" value="SAM-dependent_MTases_sf"/>
</dbReference>
<dbReference type="PANTHER" id="PTHR44942:SF4">
    <property type="entry name" value="METHYLTRANSFERASE TYPE 11 DOMAIN-CONTAINING PROTEIN"/>
    <property type="match status" value="1"/>
</dbReference>
<dbReference type="EMBL" id="DVHB01000032">
    <property type="protein sequence ID" value="HIR39033.1"/>
    <property type="molecule type" value="Genomic_DNA"/>
</dbReference>
<dbReference type="InterPro" id="IPR051052">
    <property type="entry name" value="Diverse_substrate_MTase"/>
</dbReference>
<comment type="caution">
    <text evidence="4">The sequence shown here is derived from an EMBL/GenBank/DDBJ whole genome shotgun (WGS) entry which is preliminary data.</text>
</comment>
<evidence type="ECO:0000313" key="4">
    <source>
        <dbReference type="EMBL" id="HIR39033.1"/>
    </source>
</evidence>
<name>A0A9D1DAS8_9FIRM</name>
<dbReference type="PANTHER" id="PTHR44942">
    <property type="entry name" value="METHYLTRANSF_11 DOMAIN-CONTAINING PROTEIN"/>
    <property type="match status" value="1"/>
</dbReference>
<accession>A0A9D1DAS8</accession>
<dbReference type="Gene3D" id="3.40.50.150">
    <property type="entry name" value="Vaccinia Virus protein VP39"/>
    <property type="match status" value="1"/>
</dbReference>
<organism evidence="4 5">
    <name type="scientific">Candidatus Coproplasma stercoripullorum</name>
    <dbReference type="NCBI Taxonomy" id="2840751"/>
    <lineage>
        <taxon>Bacteria</taxon>
        <taxon>Bacillati</taxon>
        <taxon>Bacillota</taxon>
        <taxon>Clostridia</taxon>
        <taxon>Eubacteriales</taxon>
        <taxon>Candidatus Coproplasma</taxon>
    </lineage>
</organism>
<evidence type="ECO:0000313" key="5">
    <source>
        <dbReference type="Proteomes" id="UP000824179"/>
    </source>
</evidence>
<evidence type="ECO:0000256" key="2">
    <source>
        <dbReference type="ARBA" id="ARBA00022679"/>
    </source>
</evidence>
<reference evidence="4" key="2">
    <citation type="journal article" date="2021" name="PeerJ">
        <title>Extensive microbial diversity within the chicken gut microbiome revealed by metagenomics and culture.</title>
        <authorList>
            <person name="Gilroy R."/>
            <person name="Ravi A."/>
            <person name="Getino M."/>
            <person name="Pursley I."/>
            <person name="Horton D.L."/>
            <person name="Alikhan N.F."/>
            <person name="Baker D."/>
            <person name="Gharbi K."/>
            <person name="Hall N."/>
            <person name="Watson M."/>
            <person name="Adriaenssens E.M."/>
            <person name="Foster-Nyarko E."/>
            <person name="Jarju S."/>
            <person name="Secka A."/>
            <person name="Antonio M."/>
            <person name="Oren A."/>
            <person name="Chaudhuri R.R."/>
            <person name="La Ragione R."/>
            <person name="Hildebrand F."/>
            <person name="Pallen M.J."/>
        </authorList>
    </citation>
    <scope>NUCLEOTIDE SEQUENCE</scope>
    <source>
        <strain evidence="4">ChiW25-3613</strain>
    </source>
</reference>
<dbReference type="Pfam" id="PF13649">
    <property type="entry name" value="Methyltransf_25"/>
    <property type="match status" value="1"/>
</dbReference>
<keyword evidence="1 4" id="KW-0489">Methyltransferase</keyword>
<dbReference type="GO" id="GO:0032259">
    <property type="term" value="P:methylation"/>
    <property type="evidence" value="ECO:0007669"/>
    <property type="project" value="UniProtKB-KW"/>
</dbReference>
<dbReference type="GO" id="GO:0008168">
    <property type="term" value="F:methyltransferase activity"/>
    <property type="evidence" value="ECO:0007669"/>
    <property type="project" value="UniProtKB-KW"/>
</dbReference>
<reference evidence="4" key="1">
    <citation type="submission" date="2020-10" db="EMBL/GenBank/DDBJ databases">
        <authorList>
            <person name="Gilroy R."/>
        </authorList>
    </citation>
    <scope>NUCLEOTIDE SEQUENCE</scope>
    <source>
        <strain evidence="4">ChiW25-3613</strain>
    </source>
</reference>
<dbReference type="SUPFAM" id="SSF53335">
    <property type="entry name" value="S-adenosyl-L-methionine-dependent methyltransferases"/>
    <property type="match status" value="1"/>
</dbReference>
<evidence type="ECO:0000259" key="3">
    <source>
        <dbReference type="Pfam" id="PF13649"/>
    </source>
</evidence>